<comment type="caution">
    <text evidence="2">The sequence shown here is derived from an EMBL/GenBank/DDBJ whole genome shotgun (WGS) entry which is preliminary data.</text>
</comment>
<name>A0ABV0YK03_9TELE</name>
<organism evidence="2 3">
    <name type="scientific">Ameca splendens</name>
    <dbReference type="NCBI Taxonomy" id="208324"/>
    <lineage>
        <taxon>Eukaryota</taxon>
        <taxon>Metazoa</taxon>
        <taxon>Chordata</taxon>
        <taxon>Craniata</taxon>
        <taxon>Vertebrata</taxon>
        <taxon>Euteleostomi</taxon>
        <taxon>Actinopterygii</taxon>
        <taxon>Neopterygii</taxon>
        <taxon>Teleostei</taxon>
        <taxon>Neoteleostei</taxon>
        <taxon>Acanthomorphata</taxon>
        <taxon>Ovalentaria</taxon>
        <taxon>Atherinomorphae</taxon>
        <taxon>Cyprinodontiformes</taxon>
        <taxon>Goodeidae</taxon>
        <taxon>Ameca</taxon>
    </lineage>
</organism>
<sequence>MHAPQTNELRPPGAARQYSRPHDAPPRPPPCPRERRQPSKQKSGTESTARTERVSLPPPTPRDAEPPTSMPAKQKRMSQAKLGFLPSQRHGNTTHPSIHR</sequence>
<evidence type="ECO:0000313" key="3">
    <source>
        <dbReference type="Proteomes" id="UP001469553"/>
    </source>
</evidence>
<feature type="compositionally biased region" description="Polar residues" evidence="1">
    <location>
        <begin position="89"/>
        <end position="100"/>
    </location>
</feature>
<evidence type="ECO:0000256" key="1">
    <source>
        <dbReference type="SAM" id="MobiDB-lite"/>
    </source>
</evidence>
<proteinExistence type="predicted"/>
<gene>
    <name evidence="2" type="ORF">AMECASPLE_001471</name>
</gene>
<dbReference type="Proteomes" id="UP001469553">
    <property type="component" value="Unassembled WGS sequence"/>
</dbReference>
<reference evidence="2 3" key="1">
    <citation type="submission" date="2021-06" db="EMBL/GenBank/DDBJ databases">
        <authorList>
            <person name="Palmer J.M."/>
        </authorList>
    </citation>
    <scope>NUCLEOTIDE SEQUENCE [LARGE SCALE GENOMIC DNA]</scope>
    <source>
        <strain evidence="2 3">AS_MEX2019</strain>
        <tissue evidence="2">Muscle</tissue>
    </source>
</reference>
<dbReference type="EMBL" id="JAHRIP010037668">
    <property type="protein sequence ID" value="MEQ2294189.1"/>
    <property type="molecule type" value="Genomic_DNA"/>
</dbReference>
<keyword evidence="3" id="KW-1185">Reference proteome</keyword>
<evidence type="ECO:0000313" key="2">
    <source>
        <dbReference type="EMBL" id="MEQ2294189.1"/>
    </source>
</evidence>
<accession>A0ABV0YK03</accession>
<feature type="region of interest" description="Disordered" evidence="1">
    <location>
        <begin position="1"/>
        <end position="100"/>
    </location>
</feature>
<protein>
    <submittedName>
        <fullName evidence="2">Uncharacterized protein</fullName>
    </submittedName>
</protein>